<evidence type="ECO:0000313" key="2">
    <source>
        <dbReference type="EMBL" id="RBQ21189.1"/>
    </source>
</evidence>
<organism evidence="2 3">
    <name type="scientific">Spongiactinospora rosea</name>
    <dbReference type="NCBI Taxonomy" id="2248750"/>
    <lineage>
        <taxon>Bacteria</taxon>
        <taxon>Bacillati</taxon>
        <taxon>Actinomycetota</taxon>
        <taxon>Actinomycetes</taxon>
        <taxon>Streptosporangiales</taxon>
        <taxon>Streptosporangiaceae</taxon>
        <taxon>Spongiactinospora</taxon>
    </lineage>
</organism>
<sequence>MRDRLPPETGYWVALIERLHARLRDQPPEKGGMSAEMMVIVAALVVVAITVMAIVSAKIINKANSINL</sequence>
<keyword evidence="1" id="KW-0472">Membrane</keyword>
<dbReference type="EMBL" id="QMEY01000001">
    <property type="protein sequence ID" value="RBQ21189.1"/>
    <property type="molecule type" value="Genomic_DNA"/>
</dbReference>
<name>A0A366M6N0_9ACTN</name>
<dbReference type="AlphaFoldDB" id="A0A366M6N0"/>
<evidence type="ECO:0000313" key="3">
    <source>
        <dbReference type="Proteomes" id="UP000253303"/>
    </source>
</evidence>
<comment type="caution">
    <text evidence="2">The sequence shown here is derived from an EMBL/GenBank/DDBJ whole genome shotgun (WGS) entry which is preliminary data.</text>
</comment>
<dbReference type="RefSeq" id="WP_113977392.1">
    <property type="nucleotide sequence ID" value="NZ_QMEY01000001.1"/>
</dbReference>
<keyword evidence="3" id="KW-1185">Reference proteome</keyword>
<gene>
    <name evidence="2" type="ORF">DP939_00150</name>
</gene>
<proteinExistence type="predicted"/>
<reference evidence="2 3" key="1">
    <citation type="submission" date="2018-06" db="EMBL/GenBank/DDBJ databases">
        <title>Sphaerisporangium craniellae sp. nov., isolated from a marine sponge in the South China Sea.</title>
        <authorList>
            <person name="Li L."/>
        </authorList>
    </citation>
    <scope>NUCLEOTIDE SEQUENCE [LARGE SCALE GENOMIC DNA]</scope>
    <source>
        <strain evidence="2 3">LHW63015</strain>
    </source>
</reference>
<evidence type="ECO:0000256" key="1">
    <source>
        <dbReference type="SAM" id="Phobius"/>
    </source>
</evidence>
<dbReference type="Proteomes" id="UP000253303">
    <property type="component" value="Unassembled WGS sequence"/>
</dbReference>
<feature type="transmembrane region" description="Helical" evidence="1">
    <location>
        <begin position="37"/>
        <end position="60"/>
    </location>
</feature>
<keyword evidence="1" id="KW-0812">Transmembrane</keyword>
<accession>A0A366M6N0</accession>
<keyword evidence="1" id="KW-1133">Transmembrane helix</keyword>
<protein>
    <submittedName>
        <fullName evidence="2">Uncharacterized protein</fullName>
    </submittedName>
</protein>